<dbReference type="RefSeq" id="WP_126774196.1">
    <property type="nucleotide sequence ID" value="NZ_PIPX01000005.1"/>
</dbReference>
<keyword evidence="2" id="KW-1185">Reference proteome</keyword>
<evidence type="ECO:0000313" key="2">
    <source>
        <dbReference type="Proteomes" id="UP000287649"/>
    </source>
</evidence>
<dbReference type="EMBL" id="PIPX01000005">
    <property type="protein sequence ID" value="RUO51653.1"/>
    <property type="molecule type" value="Genomic_DNA"/>
</dbReference>
<dbReference type="OrthoDB" id="6238301at2"/>
<sequence>MSQSNNAYAGTLLAGRLVGQRVEERKGNDGNPWIQYFIGIEVPVANGFPGQTDVLEVQVSEKIMNAAYHTALKDLNGKHVFVSVYPRVFATRNGAGMQYNLTNEENNIVAQPTSVAKVA</sequence>
<dbReference type="Proteomes" id="UP000287649">
    <property type="component" value="Unassembled WGS sequence"/>
</dbReference>
<evidence type="ECO:0008006" key="3">
    <source>
        <dbReference type="Google" id="ProtNLM"/>
    </source>
</evidence>
<dbReference type="InterPro" id="IPR035411">
    <property type="entry name" value="Putative_G5P"/>
</dbReference>
<name>A0A432XSL6_9GAMM</name>
<comment type="caution">
    <text evidence="1">The sequence shown here is derived from an EMBL/GenBank/DDBJ whole genome shotgun (WGS) entry which is preliminary data.</text>
</comment>
<proteinExistence type="predicted"/>
<dbReference type="AlphaFoldDB" id="A0A432XSL6"/>
<evidence type="ECO:0000313" key="1">
    <source>
        <dbReference type="EMBL" id="RUO51653.1"/>
    </source>
</evidence>
<protein>
    <recommendedName>
        <fullName evidence="3">Single-stranded DNA-binding protein</fullName>
    </recommendedName>
</protein>
<organism evidence="1 2">
    <name type="scientific">Pseudidiomarina homiensis</name>
    <dbReference type="NCBI Taxonomy" id="364198"/>
    <lineage>
        <taxon>Bacteria</taxon>
        <taxon>Pseudomonadati</taxon>
        <taxon>Pseudomonadota</taxon>
        <taxon>Gammaproteobacteria</taxon>
        <taxon>Alteromonadales</taxon>
        <taxon>Idiomarinaceae</taxon>
        <taxon>Pseudidiomarina</taxon>
    </lineage>
</organism>
<accession>A0A432XSL6</accession>
<gene>
    <name evidence="1" type="ORF">CWI70_12375</name>
</gene>
<dbReference type="Pfam" id="PF17426">
    <property type="entry name" value="Putative_G5P"/>
    <property type="match status" value="1"/>
</dbReference>
<reference evidence="2" key="1">
    <citation type="journal article" date="2018" name="Front. Microbiol.">
        <title>Genome-Based Analysis Reveals the Taxonomy and Diversity of the Family Idiomarinaceae.</title>
        <authorList>
            <person name="Liu Y."/>
            <person name="Lai Q."/>
            <person name="Shao Z."/>
        </authorList>
    </citation>
    <scope>NUCLEOTIDE SEQUENCE [LARGE SCALE GENOMIC DNA]</scope>
    <source>
        <strain evidence="2">PO-M2</strain>
    </source>
</reference>